<keyword evidence="3" id="KW-0677">Repeat</keyword>
<dbReference type="GO" id="GO:0017183">
    <property type="term" value="P:protein histidyl modification to diphthamide"/>
    <property type="evidence" value="ECO:0007669"/>
    <property type="project" value="TreeGrafter"/>
</dbReference>
<evidence type="ECO:0000256" key="4">
    <source>
        <dbReference type="ARBA" id="ARBA00022801"/>
    </source>
</evidence>
<proteinExistence type="inferred from homology"/>
<evidence type="ECO:0000256" key="2">
    <source>
        <dbReference type="ARBA" id="ARBA00022574"/>
    </source>
</evidence>
<gene>
    <name evidence="8" type="ORF">LANO_0F01574G</name>
</gene>
<evidence type="ECO:0000256" key="5">
    <source>
        <dbReference type="ARBA" id="ARBA00038092"/>
    </source>
</evidence>
<reference evidence="9" key="1">
    <citation type="submission" date="2016-03" db="EMBL/GenBank/DDBJ databases">
        <authorList>
            <person name="Devillers Hugo."/>
        </authorList>
    </citation>
    <scope>NUCLEOTIDE SEQUENCE [LARGE SCALE GENOMIC DNA]</scope>
</reference>
<evidence type="ECO:0000313" key="9">
    <source>
        <dbReference type="Proteomes" id="UP000189911"/>
    </source>
</evidence>
<dbReference type="InterPro" id="IPR052415">
    <property type="entry name" value="Diphthine_MTase"/>
</dbReference>
<accession>A0A1G4K6B4</accession>
<dbReference type="PANTHER" id="PTHR46042:SF1">
    <property type="entry name" value="DIPHTHINE METHYLTRANSFERASE"/>
    <property type="match status" value="1"/>
</dbReference>
<dbReference type="InterPro" id="IPR015943">
    <property type="entry name" value="WD40/YVTN_repeat-like_dom_sf"/>
</dbReference>
<comment type="pathway">
    <text evidence="1">Protein modification; peptidyl-diphthamide biosynthesis.</text>
</comment>
<comment type="catalytic activity">
    <reaction evidence="7">
        <text>diphthine methyl ester-[translation elongation factor 2] + H2O = diphthine-[translation elongation factor 2] + methanol + H(+)</text>
        <dbReference type="Rhea" id="RHEA:42656"/>
        <dbReference type="Rhea" id="RHEA-COMP:10172"/>
        <dbReference type="Rhea" id="RHEA-COMP:10173"/>
        <dbReference type="ChEBI" id="CHEBI:15377"/>
        <dbReference type="ChEBI" id="CHEBI:15378"/>
        <dbReference type="ChEBI" id="CHEBI:17790"/>
        <dbReference type="ChEBI" id="CHEBI:79005"/>
        <dbReference type="ChEBI" id="CHEBI:82696"/>
        <dbReference type="EC" id="3.1.1.97"/>
    </reaction>
</comment>
<sequence>MSILESSVNFLTHAERPPCCLRIFRDQYVLIGTYDLDKPSGARTGSLEIRDAELILLEKYDTYSAVLDLKISPFDDTVIASAHSMGNLQIWQVCLNENGSFVKLRELANLQIFDTDVLITSLHFSPSNPHCLLVTATTGETRVIDIEHGSTSFSATQIARQYEKVEHQHIQVQGKSTSTVAVPSRPLQHEHSLECWTAEFGTLSPIENVIFTGGDDSTIAAHDMRTGDSIWSNSRIHEAGVVAIKSSTETFRNSKPTSIITGSYDDHIRMIDLRMLGNSIYPGNNVPAANSTTLNLGGGVWRFAESPANAKSNSLDKLLVCCMYDGAKVVTVGADDEFVVDSYIKKNHDSMCYGGDWSSGFIATCSFYDKVVQIWEEPQ</sequence>
<dbReference type="GO" id="GO:0061685">
    <property type="term" value="F:diphthine methylesterase activity"/>
    <property type="evidence" value="ECO:0007669"/>
    <property type="project" value="UniProtKB-EC"/>
</dbReference>
<dbReference type="SUPFAM" id="SSF50978">
    <property type="entry name" value="WD40 repeat-like"/>
    <property type="match status" value="1"/>
</dbReference>
<dbReference type="SMART" id="SM00320">
    <property type="entry name" value="WD40"/>
    <property type="match status" value="5"/>
</dbReference>
<evidence type="ECO:0000256" key="1">
    <source>
        <dbReference type="ARBA" id="ARBA00005156"/>
    </source>
</evidence>
<keyword evidence="4" id="KW-0378">Hydrolase</keyword>
<dbReference type="PANTHER" id="PTHR46042">
    <property type="entry name" value="DIPHTHINE METHYLTRANSFERASE"/>
    <property type="match status" value="1"/>
</dbReference>
<keyword evidence="2" id="KW-0853">WD repeat</keyword>
<organism evidence="8 9">
    <name type="scientific">Lachancea nothofagi CBS 11611</name>
    <dbReference type="NCBI Taxonomy" id="1266666"/>
    <lineage>
        <taxon>Eukaryota</taxon>
        <taxon>Fungi</taxon>
        <taxon>Dikarya</taxon>
        <taxon>Ascomycota</taxon>
        <taxon>Saccharomycotina</taxon>
        <taxon>Saccharomycetes</taxon>
        <taxon>Saccharomycetales</taxon>
        <taxon>Saccharomycetaceae</taxon>
        <taxon>Lachancea</taxon>
    </lineage>
</organism>
<protein>
    <recommendedName>
        <fullName evidence="6">methylated diphthine methylhydrolase</fullName>
        <ecNumber evidence="6">3.1.1.97</ecNumber>
    </recommendedName>
</protein>
<dbReference type="GO" id="GO:0005737">
    <property type="term" value="C:cytoplasm"/>
    <property type="evidence" value="ECO:0007669"/>
    <property type="project" value="TreeGrafter"/>
</dbReference>
<comment type="similarity">
    <text evidence="5">Belongs to the DPH7 family.</text>
</comment>
<dbReference type="Gene3D" id="2.130.10.10">
    <property type="entry name" value="YVTN repeat-like/Quinoprotein amine dehydrogenase"/>
    <property type="match status" value="1"/>
</dbReference>
<dbReference type="AlphaFoldDB" id="A0A1G4K6B4"/>
<evidence type="ECO:0000256" key="3">
    <source>
        <dbReference type="ARBA" id="ARBA00022737"/>
    </source>
</evidence>
<evidence type="ECO:0000256" key="7">
    <source>
        <dbReference type="ARBA" id="ARBA00047551"/>
    </source>
</evidence>
<keyword evidence="9" id="KW-1185">Reference proteome</keyword>
<dbReference type="Proteomes" id="UP000189911">
    <property type="component" value="Chromosome F"/>
</dbReference>
<name>A0A1G4K6B4_9SACH</name>
<evidence type="ECO:0000256" key="6">
    <source>
        <dbReference type="ARBA" id="ARBA00039131"/>
    </source>
</evidence>
<dbReference type="InterPro" id="IPR036322">
    <property type="entry name" value="WD40_repeat_dom_sf"/>
</dbReference>
<dbReference type="EC" id="3.1.1.97" evidence="6"/>
<dbReference type="EMBL" id="LT598452">
    <property type="protein sequence ID" value="SCU99357.1"/>
    <property type="molecule type" value="Genomic_DNA"/>
</dbReference>
<dbReference type="InterPro" id="IPR001680">
    <property type="entry name" value="WD40_rpt"/>
</dbReference>
<evidence type="ECO:0000313" key="8">
    <source>
        <dbReference type="EMBL" id="SCU99357.1"/>
    </source>
</evidence>
<dbReference type="OrthoDB" id="1930760at2759"/>